<evidence type="ECO:0000313" key="1">
    <source>
        <dbReference type="EMBL" id="CAE6497444.1"/>
    </source>
</evidence>
<accession>A0A8H3CZB2</accession>
<dbReference type="Proteomes" id="UP000663888">
    <property type="component" value="Unassembled WGS sequence"/>
</dbReference>
<name>A0A8H3CZB2_9AGAM</name>
<dbReference type="EMBL" id="CAJMWX010001583">
    <property type="protein sequence ID" value="CAE6497444.1"/>
    <property type="molecule type" value="Genomic_DNA"/>
</dbReference>
<sequence length="186" mass="20921">MDTNFNERMFHPSLSPEENDVLYSRYQKIRLQDPQVITGNWRVSTTKSIGESHLGHTVLAQQLCQDVLMPFCGNIYNLESMPQTLDAITGELSGLLKLASEWRSFTAGSVVMYDFHPQFFEPGTEFNIREVEIEGMKDNMPASSKVLLTARLGLMSSRALGDSKEFDRAIQSKVGVLTSEYFAVEA</sequence>
<gene>
    <name evidence="1" type="ORF">RDB_LOCUS148990</name>
</gene>
<reference evidence="1" key="1">
    <citation type="submission" date="2021-01" db="EMBL/GenBank/DDBJ databases">
        <authorList>
            <person name="Kaushik A."/>
        </authorList>
    </citation>
    <scope>NUCLEOTIDE SEQUENCE</scope>
    <source>
        <strain evidence="1">AG4-R118</strain>
    </source>
</reference>
<comment type="caution">
    <text evidence="1">The sequence shown here is derived from an EMBL/GenBank/DDBJ whole genome shotgun (WGS) entry which is preliminary data.</text>
</comment>
<dbReference type="AlphaFoldDB" id="A0A8H3CZB2"/>
<evidence type="ECO:0000313" key="2">
    <source>
        <dbReference type="Proteomes" id="UP000663888"/>
    </source>
</evidence>
<organism evidence="1 2">
    <name type="scientific">Rhizoctonia solani</name>
    <dbReference type="NCBI Taxonomy" id="456999"/>
    <lineage>
        <taxon>Eukaryota</taxon>
        <taxon>Fungi</taxon>
        <taxon>Dikarya</taxon>
        <taxon>Basidiomycota</taxon>
        <taxon>Agaricomycotina</taxon>
        <taxon>Agaricomycetes</taxon>
        <taxon>Cantharellales</taxon>
        <taxon>Ceratobasidiaceae</taxon>
        <taxon>Rhizoctonia</taxon>
    </lineage>
</organism>
<proteinExistence type="predicted"/>
<protein>
    <submittedName>
        <fullName evidence="1">Uncharacterized protein</fullName>
    </submittedName>
</protein>